<keyword evidence="2" id="KW-0560">Oxidoreductase</keyword>
<protein>
    <submittedName>
        <fullName evidence="4">2,4-dienoyl-CoA reductase-like NADH-dependent reductase (Old Yellow Enzyme family)</fullName>
    </submittedName>
</protein>
<dbReference type="RefSeq" id="WP_209456750.1">
    <property type="nucleotide sequence ID" value="NZ_BAAACS010000002.1"/>
</dbReference>
<dbReference type="InterPro" id="IPR001155">
    <property type="entry name" value="OxRdtase_FMN_N"/>
</dbReference>
<dbReference type="InterPro" id="IPR051799">
    <property type="entry name" value="NADH_flavin_oxidoreductase"/>
</dbReference>
<reference evidence="4 5" key="1">
    <citation type="submission" date="2021-03" db="EMBL/GenBank/DDBJ databases">
        <title>Genomic Encyclopedia of Type Strains, Phase IV (KMG-IV): sequencing the most valuable type-strain genomes for metagenomic binning, comparative biology and taxonomic classification.</title>
        <authorList>
            <person name="Goeker M."/>
        </authorList>
    </citation>
    <scope>NUCLEOTIDE SEQUENCE [LARGE SCALE GENOMIC DNA]</scope>
    <source>
        <strain evidence="4 5">DSM 1289</strain>
    </source>
</reference>
<dbReference type="InterPro" id="IPR013785">
    <property type="entry name" value="Aldolase_TIM"/>
</dbReference>
<comment type="caution">
    <text evidence="4">The sequence shown here is derived from an EMBL/GenBank/DDBJ whole genome shotgun (WGS) entry which is preliminary data.</text>
</comment>
<evidence type="ECO:0000256" key="2">
    <source>
        <dbReference type="ARBA" id="ARBA00023002"/>
    </source>
</evidence>
<dbReference type="Gene3D" id="3.20.20.70">
    <property type="entry name" value="Aldolase class I"/>
    <property type="match status" value="1"/>
</dbReference>
<name>A0ABS4EBJ9_9FIRM</name>
<dbReference type="PANTHER" id="PTHR43656">
    <property type="entry name" value="BINDING OXIDOREDUCTASE, PUTATIVE (AFU_ORTHOLOGUE AFUA_2G08260)-RELATED"/>
    <property type="match status" value="1"/>
</dbReference>
<dbReference type="SUPFAM" id="SSF51395">
    <property type="entry name" value="FMN-linked oxidoreductases"/>
    <property type="match status" value="1"/>
</dbReference>
<feature type="domain" description="NADH:flavin oxidoreductase/NADH oxidase N-terminal" evidence="3">
    <location>
        <begin position="4"/>
        <end position="319"/>
    </location>
</feature>
<dbReference type="EMBL" id="JAGGJX010000002">
    <property type="protein sequence ID" value="MBP1855313.1"/>
    <property type="molecule type" value="Genomic_DNA"/>
</dbReference>
<dbReference type="Proteomes" id="UP000767291">
    <property type="component" value="Unassembled WGS sequence"/>
</dbReference>
<proteinExistence type="predicted"/>
<organism evidence="4 5">
    <name type="scientific">Metaclostridioides mangenotii</name>
    <dbReference type="NCBI Taxonomy" id="1540"/>
    <lineage>
        <taxon>Bacteria</taxon>
        <taxon>Bacillati</taxon>
        <taxon>Bacillota</taxon>
        <taxon>Clostridia</taxon>
        <taxon>Peptostreptococcales</taxon>
        <taxon>Peptostreptococcaceae</taxon>
        <taxon>Metaclostridioides</taxon>
    </lineage>
</organism>
<keyword evidence="1" id="KW-0285">Flavoprotein</keyword>
<dbReference type="CDD" id="cd02803">
    <property type="entry name" value="OYE_like_FMN_family"/>
    <property type="match status" value="1"/>
</dbReference>
<evidence type="ECO:0000259" key="3">
    <source>
        <dbReference type="Pfam" id="PF00724"/>
    </source>
</evidence>
<sequence>MKTLFDKTSMKNIDLKNRFIRSATWENRALENGSIDENIIDIYCDLADGGVGLIITSYAYITNEEKPNPRMLGIYDDSLIEVYTELVDTVHKKGSKIMMQIVYGGSSASYNTESRTILGPSSVPNINKGTVPKEMSKDDIKHIVDSFSKAALRCKIAGFDGVQIHGAHGYLLSQFLDPHHNKRTDEYGGSIENRSRIILEVYRAVRNSVSDDYHVGIKINSSDNRDGGATINDCLYTTKELDKLGIDSIEVSGGGFYNLKGESYFKDDASKVAASVNCPVILVGGNRTVDNMNNILNNTNIEYFSMARPLIREPELINLYKEDNSYKPKCINCGNCMNVEKTCIFN</sequence>
<keyword evidence="5" id="KW-1185">Reference proteome</keyword>
<gene>
    <name evidence="4" type="ORF">J2Z43_001706</name>
</gene>
<evidence type="ECO:0000313" key="5">
    <source>
        <dbReference type="Proteomes" id="UP000767291"/>
    </source>
</evidence>
<dbReference type="PANTHER" id="PTHR43656:SF2">
    <property type="entry name" value="BINDING OXIDOREDUCTASE, PUTATIVE (AFU_ORTHOLOGUE AFUA_2G08260)-RELATED"/>
    <property type="match status" value="1"/>
</dbReference>
<dbReference type="Pfam" id="PF00724">
    <property type="entry name" value="Oxidored_FMN"/>
    <property type="match status" value="1"/>
</dbReference>
<accession>A0ABS4EBJ9</accession>
<evidence type="ECO:0000313" key="4">
    <source>
        <dbReference type="EMBL" id="MBP1855313.1"/>
    </source>
</evidence>
<evidence type="ECO:0000256" key="1">
    <source>
        <dbReference type="ARBA" id="ARBA00022630"/>
    </source>
</evidence>